<dbReference type="CDD" id="cd20379">
    <property type="entry name" value="Tudor_dTUD-like"/>
    <property type="match status" value="1"/>
</dbReference>
<feature type="region of interest" description="Disordered" evidence="1">
    <location>
        <begin position="697"/>
        <end position="938"/>
    </location>
</feature>
<dbReference type="GO" id="GO:0005737">
    <property type="term" value="C:cytoplasm"/>
    <property type="evidence" value="ECO:0007669"/>
    <property type="project" value="UniProtKB-ARBA"/>
</dbReference>
<dbReference type="InterPro" id="IPR002999">
    <property type="entry name" value="Tudor"/>
</dbReference>
<dbReference type="InterPro" id="IPR050621">
    <property type="entry name" value="Tudor_domain_containing"/>
</dbReference>
<dbReference type="Pfam" id="PF00567">
    <property type="entry name" value="TUDOR"/>
    <property type="match status" value="10"/>
</dbReference>
<dbReference type="PANTHER" id="PTHR22948:SF72">
    <property type="entry name" value="TUDOR DOMAIN-CONTAINING PROTEIN"/>
    <property type="match status" value="1"/>
</dbReference>
<accession>A0A834XVK6</accession>
<feature type="compositionally biased region" description="Polar residues" evidence="1">
    <location>
        <begin position="711"/>
        <end position="722"/>
    </location>
</feature>
<evidence type="ECO:0000313" key="4">
    <source>
        <dbReference type="Proteomes" id="UP000639338"/>
    </source>
</evidence>
<feature type="domain" description="Tudor" evidence="2">
    <location>
        <begin position="330"/>
        <end position="389"/>
    </location>
</feature>
<feature type="compositionally biased region" description="Low complexity" evidence="1">
    <location>
        <begin position="746"/>
        <end position="762"/>
    </location>
</feature>
<sequence>MSLNIPSETFQLYVTHVEAEGPLLKIWGQSNKEEASRIETIIHQMSVHFDHGIGSVAPDTLLIANTICCAYHEDGYYRARICRVLQPTNTVLVQFIDYGNVESVPFSKIRLHNDTTEGIRLQTLPGVANDFTLSDVLPFNHQWDPRMVDYIKNSLRYHEWPACVVSIEAKKRWLNLYYQGRRYCDHLIYSKMAVPAQRCEMIEIIKSSPTMNHHHHHVQNQLAKPRNQLPNNTNNNNNNNTWRQSESATSSNKTTTTTTTTVIEKSSSIQPQLVFTSRIIDKSNQVYVTVSHVDDGPLKFSIQLKETHDELLNLMKKISNYQAKPLSEPPDAPGTVCLGKHSKEHVLRRAVIMAVIDSLEAKVFYIDYGDNEKLSHSDIYELPAEFINPPPFSLRFTLSDVRNLIVDQQVKDYFSQIVRNKTLLLHVRPREDSTLIQYCCLYDQNGKSILDMIIDKFPDSINTWPEAITLRQSSRENVHVSYVEGCSKFYVQLDKMSKHLEEITKDVAESIKTSPNVKPEQIKIGAKFLAQCTADSQWYRAKITSVQNNNNQVTVQYVDYGNDETLPITSLRSLLFKSKSTKIPALAIPCILSGYESAPFNEEVDYKFEELVLDKPLSVEVIEERANKSNIVNLYDISTMPIVLISPMLKITTSTTTTTEVLSTASTNGDTTTLTASTTPTATVPVVASTEFAVPAPVMTASPGRGGRVQSYENDLNKSFENTPADIPKKSWKDEQNEQQKKPFNQQKQWQSGGQGRQGQEQQTDDRRGRRDSWDKQGQNDGANDRRNSWSKSSDRQGQYDNNNRGRKDSWNKSSQRQTDGAKDTWNKSADRSSSDKDSDTSSMSGSGGGRRGQYEQRNNNFNQKDQRREPRRSNDFSDKQNNQNNTSWDSDSSSKQQSRNQSPRNNYNNSPKEFNTSSPREYNNQRNNNINTINNQEFKIPPPNITLGAIKNCLIVFVTNPSNFYLQLCPDNLELDNLMEKIGKIYETGGTKLSKSSMKIDTNCIAQYSEDLRWYRGVIKKLEASGALIEFIDYGNTEVVNYNNIKEIQQDISKLSTQAVHCKLLGPIINSNWNNTDIDKFSALVEEEALEAEFVGKDEQTGVYEILLKRVVNGVPSSSYINSEYAPGVDLLKAKEMLKNKNRSVPSRQTMTPAISSTNNYASFDDKWLQREVVLSSTEKVFISWYENPTTFFVQALTSEKQFRPMMNELQLAYVNKKPINESNLTAGTPVIAIYKSDGALYRADIVKSNGANGYIVKYIDFGNEGAVQKNQIFKVDKKFMTLPRQAVKCCLDLIPSQNDKVWSKQSIEQIEKILDVEQLECTYVKENSNNIFVVSLVNKGVDLIKEIIKKGFGILPLPPVPTKPDIIESLPMVHENIDINLLVGQTLRVNVSSFESTARFFIQLPSATISQKAIESFMANKDPKVMKKLSVREVTHLGAGCLVQIDKEWQRAVVIDCSQQSGFNVRLIDTGEYQKIPVNCMLALPNQLAVMQNQAVECFIKNAQTSNAENQKLKGLIEKKHVIIYIEEIQNNGKLVVKLYDNMGKKIKTAMNEKDEVISSVCQLPILNIANNVIVTHVEHSKSIWIKKCCDADTDAILLQELYDYYSTLKGTPLYPAIGKLCAGLSIDANWYRAIVREINDNGAIVQFIDYGNYEQLHPDALYELEPRFYVIPQLAIKVGISVLVRGTEYEQKKILEPYLLEKEFIASLYNIHNNWIMEMEITPGEKLSTILKRLELVVEETVAPVVDPNEPKDIINGGKYIVTVTHVDNPTQFWVQRLKDIACIDRLQGDLQNLSNGFKSIIGIPEENLICAAVYSVDEQWYRAQVIDADEEIVTVRFIDFGNTDVISNVNNNKIKQLPGAFKSVPKYAIKCRLDLSPIDQYDWSETVCQRFDALVTSYEYLNAIVIDNTNPIKIQLLSGTRDLGDVLIKENLAIKMDNQNEYVDEIIERVLDPKSAFVSHINSPSEFWIQQEKYVPDLELIADRFVVADMFPVLNKINQGTLCVAKFPDDGMWYRAKVLSTSSPSGINVIYIDYGNSAISTEIREIPNDVASIPPLSRKCSLLLPSGYDKWSDKSREEFIKLSGDGATVFHLEIINENKDTSIVKLTIDNKDITDDLIKYCDKSSPIVKDRPAPIGEEKLCESVYVTHAISPGLFWVQAENKVPDIDMMLNNLVKASDFMRLNKLESGVICAAKYPEDDTWYRAQIVTHTSIDAEVHFIDYGNSCVANQFRLLPDKLKNVPPLSRQCGLKLPANIKNWSQEACDKFFELIDGQTFFNCQQLDQNYVRLSLDDQDVSNILLPLCSKTPIFIPTTISDMNDVQNLSNNTSGVGASAVSESSYTLNTSHELSVDDIVGLYKAPPLSGNSVESENYNVLEKTFPDIDELPCSPMPEQMRREIIGCDDPTLSPGFEISTPKIIDPPDTKIIDESEIIIPDIETQTLDDEMCDCIEEVVLSPSIPSPVVSEGEVSPKYPFDNDEEFVNEVEINDSPEAIIIPDVINEEIHEYKLAEEDNDVVELVEQSNVTTDDNIMISDIADEVIVKDESNALIIIDELTDVESEYSPPCPLVIDTETDLKKAAIDTSDISVEDVTLEVITSEISPE</sequence>
<feature type="compositionally biased region" description="Polar residues" evidence="1">
    <location>
        <begin position="790"/>
        <end position="803"/>
    </location>
</feature>
<dbReference type="SMART" id="SM00333">
    <property type="entry name" value="TUDOR"/>
    <property type="match status" value="10"/>
</dbReference>
<feature type="domain" description="Tudor" evidence="2">
    <location>
        <begin position="1436"/>
        <end position="1493"/>
    </location>
</feature>
<dbReference type="SUPFAM" id="SSF63748">
    <property type="entry name" value="Tudor/PWWP/MBT"/>
    <property type="match status" value="10"/>
</dbReference>
<feature type="domain" description="Tudor" evidence="2">
    <location>
        <begin position="1617"/>
        <end position="1674"/>
    </location>
</feature>
<comment type="caution">
    <text evidence="3">The sequence shown here is derived from an EMBL/GenBank/DDBJ whole genome shotgun (WGS) entry which is preliminary data.</text>
</comment>
<gene>
    <name evidence="3" type="ORF">HCN44_005727</name>
</gene>
<feature type="domain" description="Tudor" evidence="2">
    <location>
        <begin position="1225"/>
        <end position="1284"/>
    </location>
</feature>
<evidence type="ECO:0000256" key="1">
    <source>
        <dbReference type="SAM" id="MobiDB-lite"/>
    </source>
</evidence>
<dbReference type="Gene3D" id="2.30.30.140">
    <property type="match status" value="10"/>
</dbReference>
<dbReference type="EMBL" id="JACMRX010000003">
    <property type="protein sequence ID" value="KAF7992946.1"/>
    <property type="molecule type" value="Genomic_DNA"/>
</dbReference>
<reference evidence="3 4" key="1">
    <citation type="submission" date="2020-08" db="EMBL/GenBank/DDBJ databases">
        <title>Aphidius gifuensis genome sequencing and assembly.</title>
        <authorList>
            <person name="Du Z."/>
        </authorList>
    </citation>
    <scope>NUCLEOTIDE SEQUENCE [LARGE SCALE GENOMIC DNA]</scope>
    <source>
        <strain evidence="3">YNYX2018</strain>
        <tissue evidence="3">Adults</tissue>
    </source>
</reference>
<feature type="compositionally biased region" description="Basic and acidic residues" evidence="1">
    <location>
        <begin position="727"/>
        <end position="741"/>
    </location>
</feature>
<dbReference type="Proteomes" id="UP000639338">
    <property type="component" value="Unassembled WGS sequence"/>
</dbReference>
<feature type="domain" description="Tudor" evidence="2">
    <location>
        <begin position="521"/>
        <end position="581"/>
    </location>
</feature>
<dbReference type="PROSITE" id="PS50304">
    <property type="entry name" value="TUDOR"/>
    <property type="match status" value="10"/>
</dbReference>
<feature type="domain" description="Tudor" evidence="2">
    <location>
        <begin position="2188"/>
        <end position="2246"/>
    </location>
</feature>
<evidence type="ECO:0000313" key="3">
    <source>
        <dbReference type="EMBL" id="KAF7992946.1"/>
    </source>
</evidence>
<protein>
    <recommendedName>
        <fullName evidence="2">Tudor domain-containing protein</fullName>
    </recommendedName>
</protein>
<feature type="domain" description="Tudor" evidence="2">
    <location>
        <begin position="1807"/>
        <end position="1865"/>
    </location>
</feature>
<feature type="domain" description="Tudor" evidence="2">
    <location>
        <begin position="2000"/>
        <end position="2059"/>
    </location>
</feature>
<feature type="domain" description="Tudor" evidence="2">
    <location>
        <begin position="61"/>
        <end position="119"/>
    </location>
</feature>
<feature type="compositionally biased region" description="Low complexity" evidence="1">
    <location>
        <begin position="881"/>
        <end position="911"/>
    </location>
</feature>
<evidence type="ECO:0000259" key="2">
    <source>
        <dbReference type="PROSITE" id="PS50304"/>
    </source>
</evidence>
<feature type="compositionally biased region" description="Low complexity" evidence="1">
    <location>
        <begin position="925"/>
        <end position="937"/>
    </location>
</feature>
<dbReference type="FunFam" id="2.30.30.140:FF:000018">
    <property type="entry name" value="Serine/threonine-protein kinase 31"/>
    <property type="match status" value="3"/>
</dbReference>
<dbReference type="InterPro" id="IPR035437">
    <property type="entry name" value="SNase_OB-fold_sf"/>
</dbReference>
<dbReference type="PANTHER" id="PTHR22948">
    <property type="entry name" value="TUDOR DOMAIN CONTAINING PROTEIN"/>
    <property type="match status" value="1"/>
</dbReference>
<feature type="compositionally biased region" description="Low complexity" evidence="1">
    <location>
        <begin position="231"/>
        <end position="263"/>
    </location>
</feature>
<dbReference type="OrthoDB" id="9989103at2759"/>
<dbReference type="Gene3D" id="2.40.50.90">
    <property type="match status" value="9"/>
</dbReference>
<keyword evidence="4" id="KW-1185">Reference proteome</keyword>
<feature type="compositionally biased region" description="Basic and acidic residues" evidence="1">
    <location>
        <begin position="865"/>
        <end position="879"/>
    </location>
</feature>
<feature type="compositionally biased region" description="Basic and acidic residues" evidence="1">
    <location>
        <begin position="764"/>
        <end position="775"/>
    </location>
</feature>
<feature type="compositionally biased region" description="Polar residues" evidence="1">
    <location>
        <begin position="912"/>
        <end position="923"/>
    </location>
</feature>
<organism evidence="3 4">
    <name type="scientific">Aphidius gifuensis</name>
    <name type="common">Parasitoid wasp</name>
    <dbReference type="NCBI Taxonomy" id="684658"/>
    <lineage>
        <taxon>Eukaryota</taxon>
        <taxon>Metazoa</taxon>
        <taxon>Ecdysozoa</taxon>
        <taxon>Arthropoda</taxon>
        <taxon>Hexapoda</taxon>
        <taxon>Insecta</taxon>
        <taxon>Pterygota</taxon>
        <taxon>Neoptera</taxon>
        <taxon>Endopterygota</taxon>
        <taxon>Hymenoptera</taxon>
        <taxon>Apocrita</taxon>
        <taxon>Ichneumonoidea</taxon>
        <taxon>Braconidae</taxon>
        <taxon>Aphidiinae</taxon>
        <taxon>Aphidius</taxon>
    </lineage>
</organism>
<feature type="compositionally biased region" description="Basic and acidic residues" evidence="1">
    <location>
        <begin position="820"/>
        <end position="840"/>
    </location>
</feature>
<feature type="region of interest" description="Disordered" evidence="1">
    <location>
        <begin position="213"/>
        <end position="263"/>
    </location>
</feature>
<name>A0A834XVK6_APHGI</name>
<proteinExistence type="predicted"/>
<feature type="domain" description="Tudor" evidence="2">
    <location>
        <begin position="998"/>
        <end position="1056"/>
    </location>
</feature>